<dbReference type="PANTHER" id="PTHR43798">
    <property type="entry name" value="MONOACYLGLYCEROL LIPASE"/>
    <property type="match status" value="1"/>
</dbReference>
<dbReference type="PRINTS" id="PR00111">
    <property type="entry name" value="ABHYDROLASE"/>
</dbReference>
<dbReference type="STRING" id="419479.SAMN04488563_1389"/>
<sequence>MTLGVAVDGGTLAVHELGRGPAGAPVVMALHGITANALAFGAVAQALDGQVRLLAPDLRGRADSRSIRGPWGLAAHAADVVAVLDAARVESAVLLGHSMGAYVAALTAYLYPSRVSALVLVDGGVGFPAPEGDIDEALEQVIGPAMRRLTMTFPDEAAYLDFWREHPAVGPGLDTSYGDLLAAYLRHDLVSGDGGRRSSCVLDAVRADGADVLADPVVLRSLRDGTVPAMLLYAARGLQDEPQGLLDAGRIAAAGLPPTVRVIPAGGVNHYTVLFEPQAVRLIAYAVGTSV</sequence>
<accession>A0A1H2I226</accession>
<dbReference type="Pfam" id="PF00561">
    <property type="entry name" value="Abhydrolase_1"/>
    <property type="match status" value="1"/>
</dbReference>
<dbReference type="InterPro" id="IPR000073">
    <property type="entry name" value="AB_hydrolase_1"/>
</dbReference>
<reference evidence="3" key="1">
    <citation type="submission" date="2016-10" db="EMBL/GenBank/DDBJ databases">
        <authorList>
            <person name="Varghese N."/>
            <person name="Submissions S."/>
        </authorList>
    </citation>
    <scope>NUCLEOTIDE SEQUENCE [LARGE SCALE GENOMIC DNA]</scope>
    <source>
        <strain evidence="3">DSM 45079</strain>
    </source>
</reference>
<dbReference type="OrthoDB" id="63962at2"/>
<evidence type="ECO:0000259" key="1">
    <source>
        <dbReference type="Pfam" id="PF00561"/>
    </source>
</evidence>
<dbReference type="Proteomes" id="UP000182977">
    <property type="component" value="Chromosome I"/>
</dbReference>
<dbReference type="SUPFAM" id="SSF53474">
    <property type="entry name" value="alpha/beta-Hydrolases"/>
    <property type="match status" value="1"/>
</dbReference>
<dbReference type="EMBL" id="LT629791">
    <property type="protein sequence ID" value="SDU38183.1"/>
    <property type="molecule type" value="Genomic_DNA"/>
</dbReference>
<dbReference type="GO" id="GO:0016020">
    <property type="term" value="C:membrane"/>
    <property type="evidence" value="ECO:0007669"/>
    <property type="project" value="TreeGrafter"/>
</dbReference>
<gene>
    <name evidence="2" type="ORF">SAMN04488563_1389</name>
</gene>
<dbReference type="AlphaFoldDB" id="A0A1H2I226"/>
<protein>
    <submittedName>
        <fullName evidence="2">Pimeloyl-ACP methyl ester carboxylesterase</fullName>
    </submittedName>
</protein>
<dbReference type="RefSeq" id="WP_052762285.1">
    <property type="nucleotide sequence ID" value="NZ_KQ061223.1"/>
</dbReference>
<dbReference type="Gene3D" id="3.40.50.1820">
    <property type="entry name" value="alpha/beta hydrolase"/>
    <property type="match status" value="1"/>
</dbReference>
<evidence type="ECO:0000313" key="3">
    <source>
        <dbReference type="Proteomes" id="UP000182977"/>
    </source>
</evidence>
<organism evidence="2 3">
    <name type="scientific">Jiangella alkaliphila</name>
    <dbReference type="NCBI Taxonomy" id="419479"/>
    <lineage>
        <taxon>Bacteria</taxon>
        <taxon>Bacillati</taxon>
        <taxon>Actinomycetota</taxon>
        <taxon>Actinomycetes</taxon>
        <taxon>Jiangellales</taxon>
        <taxon>Jiangellaceae</taxon>
        <taxon>Jiangella</taxon>
    </lineage>
</organism>
<dbReference type="GO" id="GO:0003824">
    <property type="term" value="F:catalytic activity"/>
    <property type="evidence" value="ECO:0007669"/>
    <property type="project" value="UniProtKB-ARBA"/>
</dbReference>
<keyword evidence="3" id="KW-1185">Reference proteome</keyword>
<dbReference type="InterPro" id="IPR029058">
    <property type="entry name" value="AB_hydrolase_fold"/>
</dbReference>
<proteinExistence type="predicted"/>
<feature type="domain" description="AB hydrolase-1" evidence="1">
    <location>
        <begin position="25"/>
        <end position="140"/>
    </location>
</feature>
<dbReference type="InterPro" id="IPR050266">
    <property type="entry name" value="AB_hydrolase_sf"/>
</dbReference>
<name>A0A1H2I226_9ACTN</name>
<evidence type="ECO:0000313" key="2">
    <source>
        <dbReference type="EMBL" id="SDU38183.1"/>
    </source>
</evidence>
<dbReference type="PANTHER" id="PTHR43798:SF33">
    <property type="entry name" value="HYDROLASE, PUTATIVE (AFU_ORTHOLOGUE AFUA_2G14860)-RELATED"/>
    <property type="match status" value="1"/>
</dbReference>